<dbReference type="PANTHER" id="PTHR11669">
    <property type="entry name" value="REPLICATION FACTOR C / DNA POLYMERASE III GAMMA-TAU SUBUNIT"/>
    <property type="match status" value="1"/>
</dbReference>
<protein>
    <submittedName>
        <fullName evidence="5">DNA polymerase III subunit tau</fullName>
        <ecNumber evidence="5">2.7.7.7</ecNumber>
    </submittedName>
</protein>
<dbReference type="GO" id="GO:0006281">
    <property type="term" value="P:DNA repair"/>
    <property type="evidence" value="ECO:0007669"/>
    <property type="project" value="TreeGrafter"/>
</dbReference>
<organism evidence="5">
    <name type="scientific">candidate division CPR1 bacterium ADurb.Bin160</name>
    <dbReference type="NCBI Taxonomy" id="1852826"/>
    <lineage>
        <taxon>Bacteria</taxon>
        <taxon>candidate division CPR1</taxon>
    </lineage>
</organism>
<accession>A0A1V5ZLK0</accession>
<dbReference type="GO" id="GO:0016887">
    <property type="term" value="F:ATP hydrolysis activity"/>
    <property type="evidence" value="ECO:0007669"/>
    <property type="project" value="InterPro"/>
</dbReference>
<keyword evidence="5" id="KW-0808">Transferase</keyword>
<dbReference type="EMBL" id="MWDB01000023">
    <property type="protein sequence ID" value="OQB41127.1"/>
    <property type="molecule type" value="Genomic_DNA"/>
</dbReference>
<dbReference type="AlphaFoldDB" id="A0A1V5ZLK0"/>
<sequence>MELLNNLWTEKYRPKKINELILTDEYKNDFLNYISNREIPHLLFTGTPGGGKTTLALILCSENGVITNTADNVLILNGSSQEHRSIKYITSTIEPFLKIPPSGNDKIKIVFVDEGDKFTNEAFDACRAIFERFSAVGRFLFTGNYLSKFPEAILSRCRHYVFKQLPIDFVFDYSENILKTENIKYSELDLKFIIDTFYPDMRKIVDTLQRKSHTGNLIINREENLNIQKYLTTLILEIIINIQKLKEFPKEINFINKVNENMGIILNLLNEHEFDFREIYSELFFKKETPVPVKTIVNEYANSHQNCLIPEMHFMAMVSKIILAMKKYGA</sequence>
<dbReference type="SUPFAM" id="SSF52540">
    <property type="entry name" value="P-loop containing nucleoside triphosphate hydrolases"/>
    <property type="match status" value="1"/>
</dbReference>
<reference evidence="5" key="1">
    <citation type="submission" date="2017-02" db="EMBL/GenBank/DDBJ databases">
        <title>Delving into the versatile metabolic prowess of the omnipresent phylum Bacteroidetes.</title>
        <authorList>
            <person name="Nobu M.K."/>
            <person name="Mei R."/>
            <person name="Narihiro T."/>
            <person name="Kuroda K."/>
            <person name="Liu W.-T."/>
        </authorList>
    </citation>
    <scope>NUCLEOTIDE SEQUENCE</scope>
    <source>
        <strain evidence="5">ADurb.Bin160</strain>
    </source>
</reference>
<evidence type="ECO:0000256" key="1">
    <source>
        <dbReference type="ARBA" id="ARBA00022705"/>
    </source>
</evidence>
<dbReference type="GO" id="GO:0006261">
    <property type="term" value="P:DNA-templated DNA replication"/>
    <property type="evidence" value="ECO:0007669"/>
    <property type="project" value="TreeGrafter"/>
</dbReference>
<comment type="caution">
    <text evidence="5">The sequence shown here is derived from an EMBL/GenBank/DDBJ whole genome shotgun (WGS) entry which is preliminary data.</text>
</comment>
<evidence type="ECO:0000256" key="3">
    <source>
        <dbReference type="ARBA" id="ARBA00022840"/>
    </source>
</evidence>
<dbReference type="Proteomes" id="UP000485621">
    <property type="component" value="Unassembled WGS sequence"/>
</dbReference>
<dbReference type="Gene3D" id="1.10.8.60">
    <property type="match status" value="1"/>
</dbReference>
<name>A0A1V5ZLK0_9BACT</name>
<dbReference type="GO" id="GO:0003689">
    <property type="term" value="F:DNA clamp loader activity"/>
    <property type="evidence" value="ECO:0007669"/>
    <property type="project" value="TreeGrafter"/>
</dbReference>
<evidence type="ECO:0000256" key="2">
    <source>
        <dbReference type="ARBA" id="ARBA00022741"/>
    </source>
</evidence>
<dbReference type="GO" id="GO:0003887">
    <property type="term" value="F:DNA-directed DNA polymerase activity"/>
    <property type="evidence" value="ECO:0007669"/>
    <property type="project" value="UniProtKB-EC"/>
</dbReference>
<evidence type="ECO:0000259" key="4">
    <source>
        <dbReference type="SMART" id="SM00382"/>
    </source>
</evidence>
<dbReference type="Gene3D" id="3.40.50.300">
    <property type="entry name" value="P-loop containing nucleotide triphosphate hydrolases"/>
    <property type="match status" value="1"/>
</dbReference>
<dbReference type="InterPro" id="IPR050238">
    <property type="entry name" value="DNA_Rep/Repair_Clamp_Loader"/>
</dbReference>
<gene>
    <name evidence="5" type="primary">dnaX_1</name>
    <name evidence="5" type="ORF">BWY04_01013</name>
</gene>
<keyword evidence="5" id="KW-0548">Nucleotidyltransferase</keyword>
<dbReference type="EC" id="2.7.7.7" evidence="5"/>
<dbReference type="PANTHER" id="PTHR11669:SF20">
    <property type="entry name" value="REPLICATION FACTOR C SUBUNIT 4"/>
    <property type="match status" value="1"/>
</dbReference>
<feature type="domain" description="AAA+ ATPase" evidence="4">
    <location>
        <begin position="38"/>
        <end position="166"/>
    </location>
</feature>
<dbReference type="Pfam" id="PF00004">
    <property type="entry name" value="AAA"/>
    <property type="match status" value="1"/>
</dbReference>
<dbReference type="InterPro" id="IPR003593">
    <property type="entry name" value="AAA+_ATPase"/>
</dbReference>
<keyword evidence="2" id="KW-0547">Nucleotide-binding</keyword>
<dbReference type="SMART" id="SM00382">
    <property type="entry name" value="AAA"/>
    <property type="match status" value="1"/>
</dbReference>
<evidence type="ECO:0000313" key="5">
    <source>
        <dbReference type="EMBL" id="OQB41127.1"/>
    </source>
</evidence>
<proteinExistence type="predicted"/>
<dbReference type="InterPro" id="IPR003959">
    <property type="entry name" value="ATPase_AAA_core"/>
</dbReference>
<dbReference type="InterPro" id="IPR027417">
    <property type="entry name" value="P-loop_NTPase"/>
</dbReference>
<keyword evidence="3" id="KW-0067">ATP-binding</keyword>
<dbReference type="GO" id="GO:0005524">
    <property type="term" value="F:ATP binding"/>
    <property type="evidence" value="ECO:0007669"/>
    <property type="project" value="UniProtKB-KW"/>
</dbReference>
<keyword evidence="1" id="KW-0235">DNA replication</keyword>